<evidence type="ECO:0000313" key="3">
    <source>
        <dbReference type="Proteomes" id="UP000676336"/>
    </source>
</evidence>
<protein>
    <submittedName>
        <fullName evidence="1">Uncharacterized protein</fullName>
    </submittedName>
</protein>
<evidence type="ECO:0000313" key="2">
    <source>
        <dbReference type="EMBL" id="CAF4619106.1"/>
    </source>
</evidence>
<proteinExistence type="predicted"/>
<comment type="caution">
    <text evidence="1">The sequence shown here is derived from an EMBL/GenBank/DDBJ whole genome shotgun (WGS) entry which is preliminary data.</text>
</comment>
<evidence type="ECO:0000313" key="1">
    <source>
        <dbReference type="EMBL" id="CAF4509541.1"/>
    </source>
</evidence>
<reference evidence="1" key="1">
    <citation type="submission" date="2021-02" db="EMBL/GenBank/DDBJ databases">
        <authorList>
            <person name="Nowell W R."/>
        </authorList>
    </citation>
    <scope>NUCLEOTIDE SEQUENCE</scope>
</reference>
<dbReference type="EMBL" id="CAJOBI010107782">
    <property type="protein sequence ID" value="CAF4619106.1"/>
    <property type="molecule type" value="Genomic_DNA"/>
</dbReference>
<name>A0A8S2XSA5_9BILA</name>
<accession>A0A8S2XSA5</accession>
<gene>
    <name evidence="1" type="ORF">SMN809_LOCUS35295</name>
    <name evidence="2" type="ORF">SMN809_LOCUS39812</name>
</gene>
<dbReference type="Proteomes" id="UP000676336">
    <property type="component" value="Unassembled WGS sequence"/>
</dbReference>
<dbReference type="AlphaFoldDB" id="A0A8S2XSA5"/>
<feature type="non-terminal residue" evidence="1">
    <location>
        <position position="1"/>
    </location>
</feature>
<sequence length="62" mass="7512">ILDYVPEKYFHNIEYLNFEQCNQIEDELLIKLYKRKKSISIINYYGTSVDDDDDNDEDDQDD</sequence>
<organism evidence="1 3">
    <name type="scientific">Rotaria magnacalcarata</name>
    <dbReference type="NCBI Taxonomy" id="392030"/>
    <lineage>
        <taxon>Eukaryota</taxon>
        <taxon>Metazoa</taxon>
        <taxon>Spiralia</taxon>
        <taxon>Gnathifera</taxon>
        <taxon>Rotifera</taxon>
        <taxon>Eurotatoria</taxon>
        <taxon>Bdelloidea</taxon>
        <taxon>Philodinida</taxon>
        <taxon>Philodinidae</taxon>
        <taxon>Rotaria</taxon>
    </lineage>
</organism>
<dbReference type="EMBL" id="CAJOBI010083793">
    <property type="protein sequence ID" value="CAF4509541.1"/>
    <property type="molecule type" value="Genomic_DNA"/>
</dbReference>